<evidence type="ECO:0000259" key="8">
    <source>
        <dbReference type="Pfam" id="PF01571"/>
    </source>
</evidence>
<dbReference type="GO" id="GO:0005739">
    <property type="term" value="C:mitochondrion"/>
    <property type="evidence" value="ECO:0007669"/>
    <property type="project" value="TreeGrafter"/>
</dbReference>
<feature type="compositionally biased region" description="Polar residues" evidence="7">
    <location>
        <begin position="86"/>
        <end position="105"/>
    </location>
</feature>
<dbReference type="Gene3D" id="4.10.1250.10">
    <property type="entry name" value="Aminomethyltransferase fragment"/>
    <property type="match status" value="1"/>
</dbReference>
<dbReference type="PANTHER" id="PTHR43757">
    <property type="entry name" value="AMINOMETHYLTRANSFERASE"/>
    <property type="match status" value="1"/>
</dbReference>
<protein>
    <recommendedName>
        <fullName evidence="2">aminomethyltransferase</fullName>
        <ecNumber evidence="2">2.1.2.10</ecNumber>
    </recommendedName>
    <alternativeName>
        <fullName evidence="5">Glycine cleavage system T protein</fullName>
    </alternativeName>
</protein>
<dbReference type="InterPro" id="IPR029043">
    <property type="entry name" value="GcvT/YgfZ_C"/>
</dbReference>
<dbReference type="InterPro" id="IPR013977">
    <property type="entry name" value="GcvT_C"/>
</dbReference>
<dbReference type="InterPro" id="IPR006222">
    <property type="entry name" value="GCVT_N"/>
</dbReference>
<reference evidence="11" key="1">
    <citation type="journal article" date="2013" name="BMC Genomics">
        <title>Genome and transcriptome sequencing of the halophilic fungus Wallemia ichthyophaga: haloadaptations present and absent.</title>
        <authorList>
            <person name="Zajc J."/>
            <person name="Liu Y."/>
            <person name="Dai W."/>
            <person name="Yang Z."/>
            <person name="Hu J."/>
            <person name="Gostincar C."/>
            <person name="Gunde-Cimerman N."/>
        </authorList>
    </citation>
    <scope>NUCLEOTIDE SEQUENCE [LARGE SCALE GENOMIC DNA]</scope>
    <source>
        <strain evidence="11">EXF-994 / CBS 113033</strain>
    </source>
</reference>
<dbReference type="GO" id="GO:0006546">
    <property type="term" value="P:glycine catabolic process"/>
    <property type="evidence" value="ECO:0007669"/>
    <property type="project" value="InterPro"/>
</dbReference>
<evidence type="ECO:0000256" key="7">
    <source>
        <dbReference type="SAM" id="MobiDB-lite"/>
    </source>
</evidence>
<dbReference type="GO" id="GO:0005960">
    <property type="term" value="C:glycine cleavage complex"/>
    <property type="evidence" value="ECO:0007669"/>
    <property type="project" value="InterPro"/>
</dbReference>
<dbReference type="AlphaFoldDB" id="R9AGX8"/>
<dbReference type="OrthoDB" id="10263536at2759"/>
<dbReference type="GO" id="GO:0008483">
    <property type="term" value="F:transaminase activity"/>
    <property type="evidence" value="ECO:0007669"/>
    <property type="project" value="UniProtKB-KW"/>
</dbReference>
<dbReference type="InterPro" id="IPR006223">
    <property type="entry name" value="GcvT"/>
</dbReference>
<evidence type="ECO:0000256" key="1">
    <source>
        <dbReference type="ARBA" id="ARBA00008609"/>
    </source>
</evidence>
<name>R9AGX8_WALI9</name>
<evidence type="ECO:0000256" key="3">
    <source>
        <dbReference type="ARBA" id="ARBA00022576"/>
    </source>
</evidence>
<dbReference type="Gene3D" id="3.30.1360.120">
    <property type="entry name" value="Probable tRNA modification gtpase trme, domain 1"/>
    <property type="match status" value="1"/>
</dbReference>
<comment type="similarity">
    <text evidence="1">Belongs to the GcvT family.</text>
</comment>
<dbReference type="Proteomes" id="UP000014064">
    <property type="component" value="Unassembled WGS sequence"/>
</dbReference>
<feature type="domain" description="GCVT N-terminal" evidence="8">
    <location>
        <begin position="179"/>
        <end position="432"/>
    </location>
</feature>
<evidence type="ECO:0000313" key="10">
    <source>
        <dbReference type="EMBL" id="EOR01484.1"/>
    </source>
</evidence>
<dbReference type="NCBIfam" id="TIGR00528">
    <property type="entry name" value="gcvT"/>
    <property type="match status" value="1"/>
</dbReference>
<feature type="compositionally biased region" description="Low complexity" evidence="7">
    <location>
        <begin position="106"/>
        <end position="115"/>
    </location>
</feature>
<dbReference type="EMBL" id="KE007230">
    <property type="protein sequence ID" value="EOR01484.1"/>
    <property type="molecule type" value="Genomic_DNA"/>
</dbReference>
<accession>R9AGX8</accession>
<dbReference type="RefSeq" id="XP_009267746.1">
    <property type="nucleotide sequence ID" value="XM_009269471.1"/>
</dbReference>
<dbReference type="GO" id="GO:0004047">
    <property type="term" value="F:aminomethyltransferase activity"/>
    <property type="evidence" value="ECO:0007669"/>
    <property type="project" value="UniProtKB-EC"/>
</dbReference>
<keyword evidence="11" id="KW-1185">Reference proteome</keyword>
<organism evidence="10 11">
    <name type="scientific">Wallemia ichthyophaga (strain EXF-994 / CBS 113033)</name>
    <dbReference type="NCBI Taxonomy" id="1299270"/>
    <lineage>
        <taxon>Eukaryota</taxon>
        <taxon>Fungi</taxon>
        <taxon>Dikarya</taxon>
        <taxon>Basidiomycota</taxon>
        <taxon>Wallemiomycotina</taxon>
        <taxon>Wallemiomycetes</taxon>
        <taxon>Wallemiales</taxon>
        <taxon>Wallemiaceae</taxon>
        <taxon>Wallemia</taxon>
    </lineage>
</organism>
<dbReference type="InterPro" id="IPR027266">
    <property type="entry name" value="TrmE/GcvT-like"/>
</dbReference>
<evidence type="ECO:0000256" key="6">
    <source>
        <dbReference type="ARBA" id="ARBA00047665"/>
    </source>
</evidence>
<dbReference type="Gene3D" id="2.40.30.110">
    <property type="entry name" value="Aminomethyltransferase beta-barrel domains"/>
    <property type="match status" value="1"/>
</dbReference>
<dbReference type="GeneID" id="20377222"/>
<evidence type="ECO:0000256" key="5">
    <source>
        <dbReference type="ARBA" id="ARBA00031395"/>
    </source>
</evidence>
<dbReference type="STRING" id="1299270.R9AGX8"/>
<dbReference type="HOGENOM" id="CLU_007884_10_0_1"/>
<proteinExistence type="inferred from homology"/>
<keyword evidence="3" id="KW-0032">Aminotransferase</keyword>
<dbReference type="eggNOG" id="KOG2770">
    <property type="taxonomic scope" value="Eukaryota"/>
</dbReference>
<evidence type="ECO:0000256" key="2">
    <source>
        <dbReference type="ARBA" id="ARBA00012616"/>
    </source>
</evidence>
<evidence type="ECO:0000256" key="4">
    <source>
        <dbReference type="ARBA" id="ARBA00022679"/>
    </source>
</evidence>
<dbReference type="SUPFAM" id="SSF103025">
    <property type="entry name" value="Folate-binding domain"/>
    <property type="match status" value="1"/>
</dbReference>
<gene>
    <name evidence="10" type="ORF">J056_004270</name>
</gene>
<dbReference type="SUPFAM" id="SSF101790">
    <property type="entry name" value="Aminomethyltransferase beta-barrel domain"/>
    <property type="match status" value="1"/>
</dbReference>
<sequence>MINPRNFISNHARHSSKLDDLLDEDPFSSFAEFPSPPPRDDGPLRRQLSKAIRQSLQISNSPRTPAMTYSESEVGECESESEESDNQVIHSRTCSPTDSEFSMDTSSSSSSYSYSLNDHRDYRPMTPPRISSLDFNANTKTSKPQKQLLSPLNITSDTRRPMRYSAITSAANTLKRTPLFDWHVSIGGQMVPFAGWAMPLQYKGVGQVDAHHHTRNHAGLFDVSHMQQIVIKQSPHTHSSFIHSILPIAHTQPLHTSAYSLILTDTGAIIDDCILTKWRDDEYYLVTNASRAHCVREWLEGHKMAYEKRESTSSNSSNSVVLKYLESHSQALLALQGPSAAAVLENHSDVSLKDLHFGRVKQHLRLSGGAVVHLARSGYTGEDGFEVSVEQRDAVQVADMLADTAPTMPIGLGARDSLRLEAGMCLYGNDLWEGESEGATTPTTPAAPHPLSVGEAGLAWTIAKDRRTREQETLFPGWDKVVPSLKVANMQIRRVGLVIEKGAAARSNSIIEDAHSGASVGWVTSGAPSPTLNQNIAMGYVSKELSAVGTPLVVNVRGRQRRAEVVKMPFVASNYYRGSE</sequence>
<dbReference type="PANTHER" id="PTHR43757:SF2">
    <property type="entry name" value="AMINOMETHYLTRANSFERASE, MITOCHONDRIAL"/>
    <property type="match status" value="1"/>
</dbReference>
<feature type="compositionally biased region" description="Acidic residues" evidence="7">
    <location>
        <begin position="73"/>
        <end position="85"/>
    </location>
</feature>
<feature type="domain" description="Aminomethyltransferase C-terminal" evidence="9">
    <location>
        <begin position="493"/>
        <end position="571"/>
    </location>
</feature>
<dbReference type="EC" id="2.1.2.10" evidence="2"/>
<keyword evidence="4" id="KW-0808">Transferase</keyword>
<dbReference type="Pfam" id="PF01571">
    <property type="entry name" value="GCV_T"/>
    <property type="match status" value="1"/>
</dbReference>
<feature type="compositionally biased region" description="Polar residues" evidence="7">
    <location>
        <begin position="52"/>
        <end position="69"/>
    </location>
</feature>
<evidence type="ECO:0000259" key="9">
    <source>
        <dbReference type="Pfam" id="PF08669"/>
    </source>
</evidence>
<dbReference type="Pfam" id="PF08669">
    <property type="entry name" value="GCV_T_C"/>
    <property type="match status" value="1"/>
</dbReference>
<comment type="catalytic activity">
    <reaction evidence="6">
        <text>N(6)-[(R)-S(8)-aminomethyldihydrolipoyl]-L-lysyl-[protein] + (6S)-5,6,7,8-tetrahydrofolate = N(6)-[(R)-dihydrolipoyl]-L-lysyl-[protein] + (6R)-5,10-methylene-5,6,7,8-tetrahydrofolate + NH4(+)</text>
        <dbReference type="Rhea" id="RHEA:16945"/>
        <dbReference type="Rhea" id="RHEA-COMP:10475"/>
        <dbReference type="Rhea" id="RHEA-COMP:10492"/>
        <dbReference type="ChEBI" id="CHEBI:15636"/>
        <dbReference type="ChEBI" id="CHEBI:28938"/>
        <dbReference type="ChEBI" id="CHEBI:57453"/>
        <dbReference type="ChEBI" id="CHEBI:83100"/>
        <dbReference type="ChEBI" id="CHEBI:83143"/>
        <dbReference type="EC" id="2.1.2.10"/>
    </reaction>
</comment>
<feature type="region of interest" description="Disordered" evidence="7">
    <location>
        <begin position="1"/>
        <end position="122"/>
    </location>
</feature>
<dbReference type="InterPro" id="IPR028896">
    <property type="entry name" value="GcvT/YgfZ/DmdA"/>
</dbReference>
<dbReference type="Gene3D" id="3.30.70.1400">
    <property type="entry name" value="Aminomethyltransferase beta-barrel domains"/>
    <property type="match status" value="1"/>
</dbReference>
<evidence type="ECO:0000313" key="11">
    <source>
        <dbReference type="Proteomes" id="UP000014064"/>
    </source>
</evidence>
<dbReference type="KEGG" id="wic:J056_004270"/>